<feature type="transmembrane region" description="Helical" evidence="8">
    <location>
        <begin position="149"/>
        <end position="166"/>
    </location>
</feature>
<feature type="transmembrane region" description="Helical" evidence="8">
    <location>
        <begin position="14"/>
        <end position="36"/>
    </location>
</feature>
<dbReference type="GO" id="GO:0005886">
    <property type="term" value="C:plasma membrane"/>
    <property type="evidence" value="ECO:0007669"/>
    <property type="project" value="UniProtKB-SubCell"/>
</dbReference>
<keyword evidence="2 8" id="KW-1003">Cell membrane</keyword>
<evidence type="ECO:0000256" key="3">
    <source>
        <dbReference type="ARBA" id="ARBA00022692"/>
    </source>
</evidence>
<dbReference type="PANTHER" id="PTHR21143">
    <property type="entry name" value="INVERTEBRATE GUSTATORY RECEPTOR"/>
    <property type="match status" value="1"/>
</dbReference>
<dbReference type="InterPro" id="IPR013604">
    <property type="entry name" value="7TM_chemorcpt"/>
</dbReference>
<dbReference type="GO" id="GO:0007165">
    <property type="term" value="P:signal transduction"/>
    <property type="evidence" value="ECO:0007669"/>
    <property type="project" value="UniProtKB-KW"/>
</dbReference>
<dbReference type="GO" id="GO:0033041">
    <property type="term" value="F:sweet taste receptor activity"/>
    <property type="evidence" value="ECO:0007669"/>
    <property type="project" value="TreeGrafter"/>
</dbReference>
<keyword evidence="6 8" id="KW-0675">Receptor</keyword>
<proteinExistence type="inferred from homology"/>
<dbReference type="GO" id="GO:0030425">
    <property type="term" value="C:dendrite"/>
    <property type="evidence" value="ECO:0007669"/>
    <property type="project" value="TreeGrafter"/>
</dbReference>
<evidence type="ECO:0000256" key="4">
    <source>
        <dbReference type="ARBA" id="ARBA00022989"/>
    </source>
</evidence>
<evidence type="ECO:0000256" key="1">
    <source>
        <dbReference type="ARBA" id="ARBA00004651"/>
    </source>
</evidence>
<evidence type="ECO:0000256" key="8">
    <source>
        <dbReference type="RuleBase" id="RU363108"/>
    </source>
</evidence>
<dbReference type="PANTHER" id="PTHR21143:SF131">
    <property type="entry name" value="GUSTATORY AND ODORANT RECEPTOR 63A-RELATED"/>
    <property type="match status" value="1"/>
</dbReference>
<organism evidence="9">
    <name type="scientific">Drosophila rhopaloa</name>
    <name type="common">Fruit fly</name>
    <dbReference type="NCBI Taxonomy" id="1041015"/>
    <lineage>
        <taxon>Eukaryota</taxon>
        <taxon>Metazoa</taxon>
        <taxon>Ecdysozoa</taxon>
        <taxon>Arthropoda</taxon>
        <taxon>Hexapoda</taxon>
        <taxon>Insecta</taxon>
        <taxon>Pterygota</taxon>
        <taxon>Neoptera</taxon>
        <taxon>Endopterygota</taxon>
        <taxon>Diptera</taxon>
        <taxon>Brachycera</taxon>
        <taxon>Muscomorpha</taxon>
        <taxon>Ephydroidea</taxon>
        <taxon>Drosophilidae</taxon>
        <taxon>Drosophila</taxon>
        <taxon>Sophophora</taxon>
    </lineage>
</organism>
<comment type="function">
    <text evidence="8">Gustatory receptor which mediates acceptance or avoidance behavior, depending on its substrates.</text>
</comment>
<gene>
    <name evidence="9" type="primary">LOC108039732</name>
</gene>
<evidence type="ECO:0000256" key="5">
    <source>
        <dbReference type="ARBA" id="ARBA00023136"/>
    </source>
</evidence>
<accession>A0A6P4E346</accession>
<evidence type="ECO:0000256" key="2">
    <source>
        <dbReference type="ARBA" id="ARBA00022475"/>
    </source>
</evidence>
<comment type="similarity">
    <text evidence="8">Belongs to the insect chemoreceptor superfamily. Gustatory receptor (GR) family.</text>
</comment>
<dbReference type="Pfam" id="PF08395">
    <property type="entry name" value="7tm_7"/>
    <property type="match status" value="1"/>
</dbReference>
<feature type="transmembrane region" description="Helical" evidence="8">
    <location>
        <begin position="359"/>
        <end position="382"/>
    </location>
</feature>
<evidence type="ECO:0000256" key="6">
    <source>
        <dbReference type="ARBA" id="ARBA00023170"/>
    </source>
</evidence>
<dbReference type="AlphaFoldDB" id="A0A6P4E346"/>
<reference evidence="9" key="1">
    <citation type="submission" date="2025-08" db="UniProtKB">
        <authorList>
            <consortium name="RefSeq"/>
        </authorList>
    </citation>
    <scope>IDENTIFICATION</scope>
</reference>
<keyword evidence="7 8" id="KW-0807">Transducer</keyword>
<dbReference type="OrthoDB" id="8067175at2759"/>
<feature type="transmembrane region" description="Helical" evidence="8">
    <location>
        <begin position="282"/>
        <end position="300"/>
    </location>
</feature>
<feature type="transmembrane region" description="Helical" evidence="8">
    <location>
        <begin position="186"/>
        <end position="204"/>
    </location>
</feature>
<protein>
    <recommendedName>
        <fullName evidence="8">Gustatory receptor</fullName>
    </recommendedName>
</protein>
<dbReference type="RefSeq" id="XP_016972312.1">
    <property type="nucleotide sequence ID" value="XM_017116823.1"/>
</dbReference>
<comment type="subcellular location">
    <subcellularLocation>
        <location evidence="1 8">Cell membrane</location>
        <topology evidence="1 8">Multi-pass membrane protein</topology>
    </subcellularLocation>
</comment>
<name>A0A6P4E346_DRORH</name>
<sequence length="395" mass="46386">MLQPKRERRFRQSLAHYTLKATLYGSWVLGLFPFTFDPRKRQLHRSKWLLAYGLILNISLIVLALLPETDDHNTVKVEVFERNPLVKQFEHLVEVISFITTVVTHLRLFWKSKELVAILNELLVLENRHFSKLILADCFQSDRYVIHKGIVIILELGSSLVLYFGVPESKSAVQEAFCIYIVQLEVLMVVMHFHLLMIFIYRYIWIINGQLLEMASRLRGGESVDPERARLLLCLYGRILDLNNRIAHIYDIQITLFMATLFSANIIVGHVLVIFWTNINRFSLLATVLIFPQALIINFWDLWQGIATCDLVETTGRKTSMILKLFNDIEGMDIELERKISDFTLFCSHRRLRIRHCGLFYINYEMGFHMIITNILYVLFLVQFDYMNLKFKSDD</sequence>
<keyword evidence="4 8" id="KW-1133">Transmembrane helix</keyword>
<keyword evidence="5 8" id="KW-0472">Membrane</keyword>
<feature type="transmembrane region" description="Helical" evidence="8">
    <location>
        <begin position="48"/>
        <end position="66"/>
    </location>
</feature>
<keyword evidence="3 8" id="KW-0812">Transmembrane</keyword>
<feature type="transmembrane region" description="Helical" evidence="8">
    <location>
        <begin position="254"/>
        <end position="276"/>
    </location>
</feature>
<evidence type="ECO:0000256" key="7">
    <source>
        <dbReference type="ARBA" id="ARBA00023224"/>
    </source>
</evidence>
<dbReference type="GO" id="GO:0030424">
    <property type="term" value="C:axon"/>
    <property type="evidence" value="ECO:0007669"/>
    <property type="project" value="TreeGrafter"/>
</dbReference>
<evidence type="ECO:0000313" key="9">
    <source>
        <dbReference type="RefSeq" id="XP_016972312.1"/>
    </source>
</evidence>
<dbReference type="GO" id="GO:0043025">
    <property type="term" value="C:neuronal cell body"/>
    <property type="evidence" value="ECO:0007669"/>
    <property type="project" value="TreeGrafter"/>
</dbReference>